<sequence length="224" mass="25120">MVLTDPEFESSVLISSDEGASYQKYRLGFYVLSLLFHPEKEDWILAYSHDQKERRHCIHQNSPQWDATMTARQTNTSEEPLAAGHSRGMTQKGRPKERQQCVESRSMFKVLVEVSYKGCLFSTSALVDLGAAGNVMDWGFAKRLGIESITLLSSLSVQALDGGPVGPGYITHVTPHVLLIIEGEHMECIAFFLLPSLSHPLTLGLPWLWAHNPQVLWTKNQILQ</sequence>
<comment type="caution">
    <text evidence="2">The sequence shown here is derived from an EMBL/GenBank/DDBJ whole genome shotgun (WGS) entry which is preliminary data.</text>
</comment>
<dbReference type="EMBL" id="JAROKS010000006">
    <property type="protein sequence ID" value="KAK1802579.1"/>
    <property type="molecule type" value="Genomic_DNA"/>
</dbReference>
<dbReference type="AlphaFoldDB" id="A0AAD9E335"/>
<dbReference type="PANTHER" id="PTHR12106">
    <property type="entry name" value="SORTILIN RELATED"/>
    <property type="match status" value="1"/>
</dbReference>
<feature type="region of interest" description="Disordered" evidence="1">
    <location>
        <begin position="73"/>
        <end position="98"/>
    </location>
</feature>
<name>A0AAD9E335_9TELE</name>
<dbReference type="CDD" id="cd00303">
    <property type="entry name" value="retropepsin_like"/>
    <property type="match status" value="1"/>
</dbReference>
<dbReference type="Proteomes" id="UP001239994">
    <property type="component" value="Unassembled WGS sequence"/>
</dbReference>
<keyword evidence="3" id="KW-1185">Reference proteome</keyword>
<dbReference type="GO" id="GO:0005794">
    <property type="term" value="C:Golgi apparatus"/>
    <property type="evidence" value="ECO:0007669"/>
    <property type="project" value="TreeGrafter"/>
</dbReference>
<accession>A0AAD9E335</accession>
<reference evidence="2" key="1">
    <citation type="submission" date="2023-03" db="EMBL/GenBank/DDBJ databases">
        <title>Electrophorus voltai genome.</title>
        <authorList>
            <person name="Bian C."/>
        </authorList>
    </citation>
    <scope>NUCLEOTIDE SEQUENCE</scope>
    <source>
        <strain evidence="2">CB-2022</strain>
        <tissue evidence="2">Muscle</tissue>
    </source>
</reference>
<organism evidence="2 3">
    <name type="scientific">Electrophorus voltai</name>
    <dbReference type="NCBI Taxonomy" id="2609070"/>
    <lineage>
        <taxon>Eukaryota</taxon>
        <taxon>Metazoa</taxon>
        <taxon>Chordata</taxon>
        <taxon>Craniata</taxon>
        <taxon>Vertebrata</taxon>
        <taxon>Euteleostomi</taxon>
        <taxon>Actinopterygii</taxon>
        <taxon>Neopterygii</taxon>
        <taxon>Teleostei</taxon>
        <taxon>Ostariophysi</taxon>
        <taxon>Gymnotiformes</taxon>
        <taxon>Gymnotoidei</taxon>
        <taxon>Gymnotidae</taxon>
        <taxon>Electrophorus</taxon>
    </lineage>
</organism>
<protein>
    <recommendedName>
        <fullName evidence="4">Peptidase A2 domain-containing protein</fullName>
    </recommendedName>
</protein>
<dbReference type="InterPro" id="IPR021109">
    <property type="entry name" value="Peptidase_aspartic_dom_sf"/>
</dbReference>
<evidence type="ECO:0000256" key="1">
    <source>
        <dbReference type="SAM" id="MobiDB-lite"/>
    </source>
</evidence>
<evidence type="ECO:0008006" key="4">
    <source>
        <dbReference type="Google" id="ProtNLM"/>
    </source>
</evidence>
<proteinExistence type="predicted"/>
<dbReference type="PANTHER" id="PTHR12106:SF47">
    <property type="entry name" value="VPS10 DOMAIN-CONTAINING RECEPTOR SORCS3-LIKE"/>
    <property type="match status" value="1"/>
</dbReference>
<dbReference type="Gene3D" id="2.40.70.10">
    <property type="entry name" value="Acid Proteases"/>
    <property type="match status" value="1"/>
</dbReference>
<dbReference type="InterPro" id="IPR050310">
    <property type="entry name" value="VPS10-sortilin"/>
</dbReference>
<dbReference type="GO" id="GO:0016020">
    <property type="term" value="C:membrane"/>
    <property type="evidence" value="ECO:0007669"/>
    <property type="project" value="TreeGrafter"/>
</dbReference>
<gene>
    <name evidence="2" type="ORF">P4O66_004226</name>
</gene>
<evidence type="ECO:0000313" key="2">
    <source>
        <dbReference type="EMBL" id="KAK1802579.1"/>
    </source>
</evidence>
<evidence type="ECO:0000313" key="3">
    <source>
        <dbReference type="Proteomes" id="UP001239994"/>
    </source>
</evidence>
<dbReference type="GO" id="GO:0006892">
    <property type="term" value="P:post-Golgi vesicle-mediated transport"/>
    <property type="evidence" value="ECO:0007669"/>
    <property type="project" value="TreeGrafter"/>
</dbReference>